<dbReference type="EMBL" id="JAAGWD010000001">
    <property type="protein sequence ID" value="NEM96819.1"/>
    <property type="molecule type" value="Genomic_DNA"/>
</dbReference>
<gene>
    <name evidence="2" type="ORF">GXP69_03860</name>
</gene>
<comment type="caution">
    <text evidence="2">The sequence shown here is derived from an EMBL/GenBank/DDBJ whole genome shotgun (WGS) entry which is preliminary data.</text>
</comment>
<proteinExistence type="predicted"/>
<evidence type="ECO:0000256" key="1">
    <source>
        <dbReference type="SAM" id="SignalP"/>
    </source>
</evidence>
<dbReference type="Proteomes" id="UP000474777">
    <property type="component" value="Unassembled WGS sequence"/>
</dbReference>
<evidence type="ECO:0000313" key="2">
    <source>
        <dbReference type="EMBL" id="NEM96819.1"/>
    </source>
</evidence>
<keyword evidence="3" id="KW-1185">Reference proteome</keyword>
<dbReference type="SUPFAM" id="SSF103515">
    <property type="entry name" value="Autotransporter"/>
    <property type="match status" value="1"/>
</dbReference>
<organism evidence="2 3">
    <name type="scientific">Pontibacter burrus</name>
    <dbReference type="NCBI Taxonomy" id="2704466"/>
    <lineage>
        <taxon>Bacteria</taxon>
        <taxon>Pseudomonadati</taxon>
        <taxon>Bacteroidota</taxon>
        <taxon>Cytophagia</taxon>
        <taxon>Cytophagales</taxon>
        <taxon>Hymenobacteraceae</taxon>
        <taxon>Pontibacter</taxon>
    </lineage>
</organism>
<name>A0A6B3LJF8_9BACT</name>
<accession>A0A6B3LJF8</accession>
<dbReference type="AlphaFoldDB" id="A0A6B3LJF8"/>
<feature type="signal peptide" evidence="1">
    <location>
        <begin position="1"/>
        <end position="18"/>
    </location>
</feature>
<dbReference type="RefSeq" id="WP_163912546.1">
    <property type="nucleotide sequence ID" value="NZ_JAAGWD010000001.1"/>
</dbReference>
<protein>
    <submittedName>
        <fullName evidence="2">DUF2490 domain-containing protein</fullName>
    </submittedName>
</protein>
<reference evidence="2 3" key="1">
    <citation type="submission" date="2020-02" db="EMBL/GenBank/DDBJ databases">
        <authorList>
            <person name="Kim M.K."/>
        </authorList>
    </citation>
    <scope>NUCLEOTIDE SEQUENCE [LARGE SCALE GENOMIC DNA]</scope>
    <source>
        <strain evidence="2 3">BT327</strain>
    </source>
</reference>
<keyword evidence="1" id="KW-0732">Signal</keyword>
<dbReference type="InterPro" id="IPR036709">
    <property type="entry name" value="Autotransporte_beta_dom_sf"/>
</dbReference>
<evidence type="ECO:0000313" key="3">
    <source>
        <dbReference type="Proteomes" id="UP000474777"/>
    </source>
</evidence>
<dbReference type="Pfam" id="PF10677">
    <property type="entry name" value="DUF2490"/>
    <property type="match status" value="1"/>
</dbReference>
<sequence length="263" mass="30335">MNKLYILLLLVLPATAMAQSKIAAPTGIWPELQLSADVGEDGVLFIRNQYRISTDSRYNDLKDSGVLSSFERVEFSLGYEHTFSDHWRAGAIYRYAIENFPETAFYGLFIRHNGAIKSLYFNKQLLAEYTDQEGMEAFGRFRFSAELGKRLPLKSKFVTPSISYEALLRSEFGKEDDNAEERTIDRTRLRLGLNFEVTERLRINPYFIRQTEYYYVLVPPVYDESEQLSEEGYTAKRNRVMPVVGLTVKYTIGKTPQTASITY</sequence>
<dbReference type="InterPro" id="IPR019619">
    <property type="entry name" value="DUF2490"/>
</dbReference>
<feature type="chain" id="PRO_5025620431" evidence="1">
    <location>
        <begin position="19"/>
        <end position="263"/>
    </location>
</feature>